<evidence type="ECO:0000259" key="2">
    <source>
        <dbReference type="Pfam" id="PF01471"/>
    </source>
</evidence>
<dbReference type="InterPro" id="IPR036366">
    <property type="entry name" value="PGBDSf"/>
</dbReference>
<feature type="region of interest" description="Disordered" evidence="1">
    <location>
        <begin position="101"/>
        <end position="135"/>
    </location>
</feature>
<gene>
    <name evidence="3" type="ORF">Ato02nite_007210</name>
</gene>
<keyword evidence="4" id="KW-1185">Reference proteome</keyword>
<dbReference type="InterPro" id="IPR036365">
    <property type="entry name" value="PGBD-like_sf"/>
</dbReference>
<dbReference type="EMBL" id="BOQN01000010">
    <property type="protein sequence ID" value="GIM88928.1"/>
    <property type="molecule type" value="Genomic_DNA"/>
</dbReference>
<sequence>MPLPTFSTRWPLPRGHYFGLITGPAASRGGFTQDERVWVRKIQSQLIRKGYVPGVTDPDSGWADGVFEKPTADAVARFQRAEMPGTKLFGQVWADDFAQLFASPPAPTPRRDRAEEEQGDIRIRGLQERRDSAGR</sequence>
<evidence type="ECO:0000256" key="1">
    <source>
        <dbReference type="SAM" id="MobiDB-lite"/>
    </source>
</evidence>
<dbReference type="InterPro" id="IPR002477">
    <property type="entry name" value="Peptidoglycan-bd-like"/>
</dbReference>
<dbReference type="RefSeq" id="WP_213004910.1">
    <property type="nucleotide sequence ID" value="NZ_BOQN01000010.1"/>
</dbReference>
<dbReference type="Proteomes" id="UP000677082">
    <property type="component" value="Unassembled WGS sequence"/>
</dbReference>
<accession>A0A919T483</accession>
<evidence type="ECO:0000313" key="4">
    <source>
        <dbReference type="Proteomes" id="UP000677082"/>
    </source>
</evidence>
<dbReference type="AlphaFoldDB" id="A0A919T483"/>
<proteinExistence type="predicted"/>
<protein>
    <recommendedName>
        <fullName evidence="2">Peptidoglycan binding-like domain-containing protein</fullName>
    </recommendedName>
</protein>
<feature type="domain" description="Peptidoglycan binding-like" evidence="2">
    <location>
        <begin position="39"/>
        <end position="81"/>
    </location>
</feature>
<feature type="compositionally biased region" description="Basic and acidic residues" evidence="1">
    <location>
        <begin position="109"/>
        <end position="135"/>
    </location>
</feature>
<evidence type="ECO:0000313" key="3">
    <source>
        <dbReference type="EMBL" id="GIM88928.1"/>
    </source>
</evidence>
<reference evidence="3 4" key="1">
    <citation type="submission" date="2021-03" db="EMBL/GenBank/DDBJ databases">
        <title>Whole genome shotgun sequence of Actinoplanes toevensis NBRC 105298.</title>
        <authorList>
            <person name="Komaki H."/>
            <person name="Tamura T."/>
        </authorList>
    </citation>
    <scope>NUCLEOTIDE SEQUENCE [LARGE SCALE GENOMIC DNA]</scope>
    <source>
        <strain evidence="3 4">NBRC 105298</strain>
    </source>
</reference>
<comment type="caution">
    <text evidence="3">The sequence shown here is derived from an EMBL/GenBank/DDBJ whole genome shotgun (WGS) entry which is preliminary data.</text>
</comment>
<organism evidence="3 4">
    <name type="scientific">Paractinoplanes toevensis</name>
    <dbReference type="NCBI Taxonomy" id="571911"/>
    <lineage>
        <taxon>Bacteria</taxon>
        <taxon>Bacillati</taxon>
        <taxon>Actinomycetota</taxon>
        <taxon>Actinomycetes</taxon>
        <taxon>Micromonosporales</taxon>
        <taxon>Micromonosporaceae</taxon>
        <taxon>Paractinoplanes</taxon>
    </lineage>
</organism>
<dbReference type="SUPFAM" id="SSF47090">
    <property type="entry name" value="PGBD-like"/>
    <property type="match status" value="1"/>
</dbReference>
<dbReference type="Pfam" id="PF01471">
    <property type="entry name" value="PG_binding_1"/>
    <property type="match status" value="1"/>
</dbReference>
<name>A0A919T483_9ACTN</name>
<dbReference type="Gene3D" id="1.10.101.10">
    <property type="entry name" value="PGBD-like superfamily/PGBD"/>
    <property type="match status" value="1"/>
</dbReference>